<dbReference type="AlphaFoldDB" id="A0A2V2ZZE9"/>
<evidence type="ECO:0000313" key="2">
    <source>
        <dbReference type="Proteomes" id="UP000247150"/>
    </source>
</evidence>
<dbReference type="EMBL" id="QGTW01000004">
    <property type="protein sequence ID" value="PWW29508.1"/>
    <property type="molecule type" value="Genomic_DNA"/>
</dbReference>
<evidence type="ECO:0000313" key="1">
    <source>
        <dbReference type="EMBL" id="PWW29508.1"/>
    </source>
</evidence>
<comment type="caution">
    <text evidence="1">The sequence shown here is derived from an EMBL/GenBank/DDBJ whole genome shotgun (WGS) entry which is preliminary data.</text>
</comment>
<sequence>MIKAVIFDLDGIFLNRDESIKMFIDRQYDRLKNIVGHIPKERSMERFIYLDSRGYVWKKQSISIIS</sequence>
<dbReference type="Proteomes" id="UP000247150">
    <property type="component" value="Unassembled WGS sequence"/>
</dbReference>
<evidence type="ECO:0008006" key="3">
    <source>
        <dbReference type="Google" id="ProtNLM"/>
    </source>
</evidence>
<reference evidence="1 2" key="1">
    <citation type="submission" date="2018-05" db="EMBL/GenBank/DDBJ databases">
        <title>Freshwater and sediment microbial communities from various areas in North America, analyzing microbe dynamics in response to fracking.</title>
        <authorList>
            <person name="Lamendella R."/>
        </authorList>
    </citation>
    <scope>NUCLEOTIDE SEQUENCE [LARGE SCALE GENOMIC DNA]</scope>
    <source>
        <strain evidence="1 2">15_TX</strain>
    </source>
</reference>
<gene>
    <name evidence="1" type="ORF">DFO73_104141</name>
</gene>
<organism evidence="1 2">
    <name type="scientific">Cytobacillus oceanisediminis</name>
    <dbReference type="NCBI Taxonomy" id="665099"/>
    <lineage>
        <taxon>Bacteria</taxon>
        <taxon>Bacillati</taxon>
        <taxon>Bacillota</taxon>
        <taxon>Bacilli</taxon>
        <taxon>Bacillales</taxon>
        <taxon>Bacillaceae</taxon>
        <taxon>Cytobacillus</taxon>
    </lineage>
</organism>
<name>A0A2V2ZZE9_9BACI</name>
<accession>A0A2V2ZZE9</accession>
<proteinExistence type="predicted"/>
<protein>
    <recommendedName>
        <fullName evidence="3">Hydrolase of the HAD superfamily</fullName>
    </recommendedName>
</protein>
<dbReference type="RefSeq" id="WP_181395974.1">
    <property type="nucleotide sequence ID" value="NZ_QGTW01000004.1"/>
</dbReference>